<protein>
    <submittedName>
        <fullName evidence="2">Uncharacterized protein</fullName>
    </submittedName>
</protein>
<accession>A0A4R2IB80</accession>
<evidence type="ECO:0000256" key="1">
    <source>
        <dbReference type="SAM" id="MobiDB-lite"/>
    </source>
</evidence>
<dbReference type="EMBL" id="SLWR01000015">
    <property type="protein sequence ID" value="TCO41467.1"/>
    <property type="molecule type" value="Genomic_DNA"/>
</dbReference>
<feature type="region of interest" description="Disordered" evidence="1">
    <location>
        <begin position="1"/>
        <end position="42"/>
    </location>
</feature>
<proteinExistence type="predicted"/>
<gene>
    <name evidence="2" type="ORF">EV646_1154</name>
</gene>
<evidence type="ECO:0000313" key="2">
    <source>
        <dbReference type="EMBL" id="TCO41467.1"/>
    </source>
</evidence>
<dbReference type="Proteomes" id="UP000295573">
    <property type="component" value="Unassembled WGS sequence"/>
</dbReference>
<reference evidence="2 3" key="1">
    <citation type="journal article" date="2015" name="Stand. Genomic Sci.">
        <title>Genomic Encyclopedia of Bacterial and Archaeal Type Strains, Phase III: the genomes of soil and plant-associated and newly described type strains.</title>
        <authorList>
            <person name="Whitman W.B."/>
            <person name="Woyke T."/>
            <person name="Klenk H.P."/>
            <person name="Zhou Y."/>
            <person name="Lilburn T.G."/>
            <person name="Beck B.J."/>
            <person name="De Vos P."/>
            <person name="Vandamme P."/>
            <person name="Eisen J.A."/>
            <person name="Garrity G."/>
            <person name="Hugenholtz P."/>
            <person name="Kyrpides N.C."/>
        </authorList>
    </citation>
    <scope>NUCLEOTIDE SEQUENCE [LARGE SCALE GENOMIC DNA]</scope>
    <source>
        <strain evidence="2 3">VKM Ac-2541</strain>
    </source>
</reference>
<organism evidence="2 3">
    <name type="scientific">Kribbella antiqua</name>
    <dbReference type="NCBI Taxonomy" id="2512217"/>
    <lineage>
        <taxon>Bacteria</taxon>
        <taxon>Bacillati</taxon>
        <taxon>Actinomycetota</taxon>
        <taxon>Actinomycetes</taxon>
        <taxon>Propionibacteriales</taxon>
        <taxon>Kribbellaceae</taxon>
        <taxon>Kribbella</taxon>
    </lineage>
</organism>
<evidence type="ECO:0000313" key="3">
    <source>
        <dbReference type="Proteomes" id="UP000295573"/>
    </source>
</evidence>
<comment type="caution">
    <text evidence="2">The sequence shown here is derived from an EMBL/GenBank/DDBJ whole genome shotgun (WGS) entry which is preliminary data.</text>
</comment>
<dbReference type="AlphaFoldDB" id="A0A4R2IB80"/>
<sequence length="98" mass="9834">MAVGAAGASQGCRVDDPALASKDAPDRTVPVTRTETNEPAAQPAVLDLQRSAGNQAAASLFDGVAGQVKNASIDYGFPVGEAELAPGISVKPKTDVQG</sequence>
<name>A0A4R2IB80_9ACTN</name>
<keyword evidence="3" id="KW-1185">Reference proteome</keyword>